<evidence type="ECO:0000256" key="1">
    <source>
        <dbReference type="ARBA" id="ARBA00002724"/>
    </source>
</evidence>
<comment type="function">
    <text evidence="1">Specifically methylates the cytosine at position 967 (m5C967) of 16S rRNA.</text>
</comment>
<feature type="active site" description="Nucleophile" evidence="13">
    <location>
        <position position="380"/>
    </location>
</feature>
<dbReference type="InterPro" id="IPR035926">
    <property type="entry name" value="NusB-like_sf"/>
</dbReference>
<dbReference type="KEGG" id="tfr:BR63_06470"/>
<protein>
    <recommendedName>
        <fullName evidence="3">16S rRNA (cytosine(967)-C(5))-methyltransferase</fullName>
        <ecNumber evidence="3">2.1.1.176</ecNumber>
    </recommendedName>
    <alternativeName>
        <fullName evidence="10">16S rRNA m5C967 methyltransferase</fullName>
    </alternativeName>
    <alternativeName>
        <fullName evidence="11">rRNA (cytosine-C(5)-)-methyltransferase RsmB</fullName>
    </alternativeName>
</protein>
<keyword evidence="9 13" id="KW-0694">RNA-binding</keyword>
<evidence type="ECO:0000256" key="6">
    <source>
        <dbReference type="ARBA" id="ARBA00022603"/>
    </source>
</evidence>
<organism evidence="15 16">
    <name type="scientific">Thermanaerosceptrum fracticalcis</name>
    <dbReference type="NCBI Taxonomy" id="1712410"/>
    <lineage>
        <taxon>Bacteria</taxon>
        <taxon>Bacillati</taxon>
        <taxon>Bacillota</taxon>
        <taxon>Clostridia</taxon>
        <taxon>Eubacteriales</taxon>
        <taxon>Peptococcaceae</taxon>
        <taxon>Thermanaerosceptrum</taxon>
    </lineage>
</organism>
<evidence type="ECO:0000256" key="4">
    <source>
        <dbReference type="ARBA" id="ARBA00022490"/>
    </source>
</evidence>
<dbReference type="EMBL" id="CP045798">
    <property type="protein sequence ID" value="QNB45990.1"/>
    <property type="molecule type" value="Genomic_DNA"/>
</dbReference>
<dbReference type="SUPFAM" id="SSF53335">
    <property type="entry name" value="S-adenosyl-L-methionine-dependent methyltransferases"/>
    <property type="match status" value="1"/>
</dbReference>
<keyword evidence="6 13" id="KW-0489">Methyltransferase</keyword>
<evidence type="ECO:0000259" key="14">
    <source>
        <dbReference type="PROSITE" id="PS51686"/>
    </source>
</evidence>
<feature type="binding site" evidence="13">
    <location>
        <position position="282"/>
    </location>
    <ligand>
        <name>S-adenosyl-L-methionine</name>
        <dbReference type="ChEBI" id="CHEBI:59789"/>
    </ligand>
</feature>
<comment type="similarity">
    <text evidence="13">Belongs to the class I-like SAM-binding methyltransferase superfamily. RsmB/NOP family.</text>
</comment>
<gene>
    <name evidence="15" type="primary">rsmB</name>
    <name evidence="15" type="ORF">BR63_06470</name>
</gene>
<evidence type="ECO:0000256" key="11">
    <source>
        <dbReference type="ARBA" id="ARBA00031088"/>
    </source>
</evidence>
<dbReference type="PANTHER" id="PTHR22807">
    <property type="entry name" value="NOP2 YEAST -RELATED NOL1/NOP2/FMU SUN DOMAIN-CONTAINING"/>
    <property type="match status" value="1"/>
</dbReference>
<dbReference type="Gene3D" id="3.30.70.1170">
    <property type="entry name" value="Sun protein, domain 3"/>
    <property type="match status" value="1"/>
</dbReference>
<dbReference type="Gene3D" id="3.40.50.150">
    <property type="entry name" value="Vaccinia Virus protein VP39"/>
    <property type="match status" value="1"/>
</dbReference>
<name>A0A7G6E1N6_THEFR</name>
<keyword evidence="7 13" id="KW-0808">Transferase</keyword>
<evidence type="ECO:0000256" key="3">
    <source>
        <dbReference type="ARBA" id="ARBA00012140"/>
    </source>
</evidence>
<dbReference type="InterPro" id="IPR004573">
    <property type="entry name" value="rRNA_ssu_MeTfrase_B"/>
</dbReference>
<dbReference type="InterPro" id="IPR029063">
    <property type="entry name" value="SAM-dependent_MTases_sf"/>
</dbReference>
<evidence type="ECO:0000256" key="13">
    <source>
        <dbReference type="PROSITE-ProRule" id="PRU01023"/>
    </source>
</evidence>
<dbReference type="GO" id="GO:0008649">
    <property type="term" value="F:rRNA methyltransferase activity"/>
    <property type="evidence" value="ECO:0007669"/>
    <property type="project" value="InterPro"/>
</dbReference>
<evidence type="ECO:0000313" key="15">
    <source>
        <dbReference type="EMBL" id="QNB45990.1"/>
    </source>
</evidence>
<proteinExistence type="inferred from homology"/>
<evidence type="ECO:0000256" key="12">
    <source>
        <dbReference type="ARBA" id="ARBA00047283"/>
    </source>
</evidence>
<keyword evidence="5" id="KW-0698">rRNA processing</keyword>
<comment type="catalytic activity">
    <reaction evidence="12">
        <text>cytidine(967) in 16S rRNA + S-adenosyl-L-methionine = 5-methylcytidine(967) in 16S rRNA + S-adenosyl-L-homocysteine + H(+)</text>
        <dbReference type="Rhea" id="RHEA:42748"/>
        <dbReference type="Rhea" id="RHEA-COMP:10219"/>
        <dbReference type="Rhea" id="RHEA-COMP:10220"/>
        <dbReference type="ChEBI" id="CHEBI:15378"/>
        <dbReference type="ChEBI" id="CHEBI:57856"/>
        <dbReference type="ChEBI" id="CHEBI:59789"/>
        <dbReference type="ChEBI" id="CHEBI:74483"/>
        <dbReference type="ChEBI" id="CHEBI:82748"/>
        <dbReference type="EC" id="2.1.1.176"/>
    </reaction>
</comment>
<dbReference type="InterPro" id="IPR054728">
    <property type="entry name" value="RsmB-like_ferredoxin"/>
</dbReference>
<dbReference type="PRINTS" id="PR02008">
    <property type="entry name" value="RCMTFAMILY"/>
</dbReference>
<dbReference type="OrthoDB" id="9810297at2"/>
<accession>A0A7G6E1N6</accession>
<evidence type="ECO:0000256" key="5">
    <source>
        <dbReference type="ARBA" id="ARBA00022552"/>
    </source>
</evidence>
<feature type="binding site" evidence="13">
    <location>
        <begin position="258"/>
        <end position="264"/>
    </location>
    <ligand>
        <name>S-adenosyl-L-methionine</name>
        <dbReference type="ChEBI" id="CHEBI:59789"/>
    </ligand>
</feature>
<evidence type="ECO:0000313" key="16">
    <source>
        <dbReference type="Proteomes" id="UP000515847"/>
    </source>
</evidence>
<reference evidence="15 16" key="1">
    <citation type="journal article" date="2019" name="Front. Microbiol.">
        <title>Thermoanaerosceptrum fracticalcis gen. nov. sp. nov., a Novel Fumarate-Fermenting Microorganism From a Deep Fractured Carbonate Aquifer of the US Great Basin.</title>
        <authorList>
            <person name="Hamilton-Brehm S.D."/>
            <person name="Stewart L.E."/>
            <person name="Zavarin M."/>
            <person name="Caldwell M."/>
            <person name="Lawson P.A."/>
            <person name="Onstott T.C."/>
            <person name="Grzymski J."/>
            <person name="Neveux I."/>
            <person name="Lollar B.S."/>
            <person name="Russell C.E."/>
            <person name="Moser D.P."/>
        </authorList>
    </citation>
    <scope>NUCLEOTIDE SEQUENCE [LARGE SCALE GENOMIC DNA]</scope>
    <source>
        <strain evidence="15 16">DRI-13</strain>
    </source>
</reference>
<evidence type="ECO:0000256" key="9">
    <source>
        <dbReference type="ARBA" id="ARBA00022884"/>
    </source>
</evidence>
<dbReference type="InterPro" id="IPR001678">
    <property type="entry name" value="MeTrfase_RsmB-F_NOP2_dom"/>
</dbReference>
<dbReference type="Pfam" id="PF22458">
    <property type="entry name" value="RsmF-B_ferredox"/>
    <property type="match status" value="1"/>
</dbReference>
<feature type="binding site" evidence="13">
    <location>
        <position position="327"/>
    </location>
    <ligand>
        <name>S-adenosyl-L-methionine</name>
        <dbReference type="ChEBI" id="CHEBI:59789"/>
    </ligand>
</feature>
<keyword evidence="8 13" id="KW-0949">S-adenosyl-L-methionine</keyword>
<dbReference type="GO" id="GO:0005737">
    <property type="term" value="C:cytoplasm"/>
    <property type="evidence" value="ECO:0007669"/>
    <property type="project" value="UniProtKB-SubCell"/>
</dbReference>
<dbReference type="RefSeq" id="WP_034423835.1">
    <property type="nucleotide sequence ID" value="NZ_CP045798.1"/>
</dbReference>
<dbReference type="NCBIfam" id="TIGR00563">
    <property type="entry name" value="rsmB"/>
    <property type="match status" value="1"/>
</dbReference>
<dbReference type="InterPro" id="IPR006027">
    <property type="entry name" value="NusB_RsmB_TIM44"/>
</dbReference>
<evidence type="ECO:0000256" key="8">
    <source>
        <dbReference type="ARBA" id="ARBA00022691"/>
    </source>
</evidence>
<dbReference type="PANTHER" id="PTHR22807:SF53">
    <property type="entry name" value="RIBOSOMAL RNA SMALL SUBUNIT METHYLTRANSFERASE B-RELATED"/>
    <property type="match status" value="1"/>
</dbReference>
<dbReference type="EC" id="2.1.1.176" evidence="3"/>
<comment type="subcellular location">
    <subcellularLocation>
        <location evidence="2">Cytoplasm</location>
    </subcellularLocation>
</comment>
<evidence type="ECO:0000256" key="2">
    <source>
        <dbReference type="ARBA" id="ARBA00004496"/>
    </source>
</evidence>
<evidence type="ECO:0000256" key="10">
    <source>
        <dbReference type="ARBA" id="ARBA00030399"/>
    </source>
</evidence>
<dbReference type="NCBIfam" id="NF011494">
    <property type="entry name" value="PRK14902.1"/>
    <property type="match status" value="1"/>
</dbReference>
<dbReference type="PROSITE" id="PS51686">
    <property type="entry name" value="SAM_MT_RSMB_NOP"/>
    <property type="match status" value="1"/>
</dbReference>
<sequence length="451" mass="50870">MKARELAYRVLLKVEEGGYANILLDDYLNRYELSSLDRAFVTELVYGTIKYQARLDWFIDQLVKKAGKLETGPRLLLRLAFYQLNHMDRVPQAAVTDEAVKLAKKLFHTGVAGLINGVLRNYLRNPKKIKLPRQEDDPLLYLEVVYSHPRWMVRRWLDRYGLENTIKLCEFNNAPADLWIRTNTLRTIRESLQERLIAEGCEVAVSHKVPEGLLLKSAPPLSKLSSFQAGLFTVQDESSMLVAHMLKPQPHQTVLDVCAGPGGKTTHLAQLMEDKGLIVACDVHEHRLNLINENARRLGITIIRTQLQDATKIGEIAKAHYPLILVDAPCSGLGVIRRRPDARWRKKPEDIATLVSLQKAILESVLKVLAPGGRLIYSTCTIEPEENFGVIEAIKASHPELKSINLKPYLPYEPAGSEETAQLEQGMRQFLPFEDGMDGFFIAGLEKPLPS</sequence>
<dbReference type="InterPro" id="IPR023267">
    <property type="entry name" value="RCMT"/>
</dbReference>
<dbReference type="Gene3D" id="1.10.940.10">
    <property type="entry name" value="NusB-like"/>
    <property type="match status" value="1"/>
</dbReference>
<dbReference type="Proteomes" id="UP000515847">
    <property type="component" value="Chromosome"/>
</dbReference>
<dbReference type="GO" id="GO:0006355">
    <property type="term" value="P:regulation of DNA-templated transcription"/>
    <property type="evidence" value="ECO:0007669"/>
    <property type="project" value="InterPro"/>
</dbReference>
<dbReference type="Pfam" id="PF01189">
    <property type="entry name" value="Methyltr_RsmB-F"/>
    <property type="match status" value="1"/>
</dbReference>
<evidence type="ECO:0000256" key="7">
    <source>
        <dbReference type="ARBA" id="ARBA00022679"/>
    </source>
</evidence>
<dbReference type="FunFam" id="3.40.50.150:FF:000257">
    <property type="entry name" value="16S rRNA methyltransferase"/>
    <property type="match status" value="1"/>
</dbReference>
<feature type="domain" description="SAM-dependent MTase RsmB/NOP-type" evidence="14">
    <location>
        <begin position="168"/>
        <end position="448"/>
    </location>
</feature>
<feature type="binding site" evidence="13">
    <location>
        <position position="309"/>
    </location>
    <ligand>
        <name>S-adenosyl-L-methionine</name>
        <dbReference type="ChEBI" id="CHEBI:59789"/>
    </ligand>
</feature>
<keyword evidence="16" id="KW-1185">Reference proteome</keyword>
<dbReference type="Pfam" id="PF01029">
    <property type="entry name" value="NusB"/>
    <property type="match status" value="1"/>
</dbReference>
<dbReference type="SUPFAM" id="SSF48013">
    <property type="entry name" value="NusB-like"/>
    <property type="match status" value="1"/>
</dbReference>
<dbReference type="CDD" id="cd02440">
    <property type="entry name" value="AdoMet_MTases"/>
    <property type="match status" value="1"/>
</dbReference>
<keyword evidence="4" id="KW-0963">Cytoplasm</keyword>
<dbReference type="InterPro" id="IPR049560">
    <property type="entry name" value="MeTrfase_RsmB-F_NOP2_cat"/>
</dbReference>
<dbReference type="GO" id="GO:0003723">
    <property type="term" value="F:RNA binding"/>
    <property type="evidence" value="ECO:0007669"/>
    <property type="project" value="UniProtKB-UniRule"/>
</dbReference>
<dbReference type="AlphaFoldDB" id="A0A7G6E1N6"/>